<dbReference type="InterPro" id="IPR009057">
    <property type="entry name" value="Homeodomain-like_sf"/>
</dbReference>
<keyword evidence="6" id="KW-1185">Reference proteome</keyword>
<protein>
    <submittedName>
        <fullName evidence="5">AraC-like DNA-binding protein</fullName>
    </submittedName>
</protein>
<dbReference type="InterPro" id="IPR020449">
    <property type="entry name" value="Tscrpt_reg_AraC-type_HTH"/>
</dbReference>
<dbReference type="InterPro" id="IPR050204">
    <property type="entry name" value="AraC_XylS_family_regulators"/>
</dbReference>
<keyword evidence="3" id="KW-0804">Transcription</keyword>
<keyword evidence="1" id="KW-0805">Transcription regulation</keyword>
<dbReference type="GO" id="GO:0003700">
    <property type="term" value="F:DNA-binding transcription factor activity"/>
    <property type="evidence" value="ECO:0007669"/>
    <property type="project" value="InterPro"/>
</dbReference>
<evidence type="ECO:0000259" key="4">
    <source>
        <dbReference type="PROSITE" id="PS01124"/>
    </source>
</evidence>
<accession>A0A7W7VZR7</accession>
<keyword evidence="2 5" id="KW-0238">DNA-binding</keyword>
<dbReference type="GO" id="GO:0043565">
    <property type="term" value="F:sequence-specific DNA binding"/>
    <property type="evidence" value="ECO:0007669"/>
    <property type="project" value="InterPro"/>
</dbReference>
<dbReference type="SUPFAM" id="SSF46689">
    <property type="entry name" value="Homeodomain-like"/>
    <property type="match status" value="1"/>
</dbReference>
<dbReference type="InterPro" id="IPR018060">
    <property type="entry name" value="HTH_AraC"/>
</dbReference>
<dbReference type="AlphaFoldDB" id="A0A7W7VZR7"/>
<dbReference type="EMBL" id="JACHJV010000002">
    <property type="protein sequence ID" value="MBB4927975.1"/>
    <property type="molecule type" value="Genomic_DNA"/>
</dbReference>
<dbReference type="SMART" id="SM00342">
    <property type="entry name" value="HTH_ARAC"/>
    <property type="match status" value="1"/>
</dbReference>
<evidence type="ECO:0000256" key="1">
    <source>
        <dbReference type="ARBA" id="ARBA00023015"/>
    </source>
</evidence>
<dbReference type="Gene3D" id="1.10.10.60">
    <property type="entry name" value="Homeodomain-like"/>
    <property type="match status" value="1"/>
</dbReference>
<evidence type="ECO:0000256" key="3">
    <source>
        <dbReference type="ARBA" id="ARBA00023163"/>
    </source>
</evidence>
<dbReference type="PANTHER" id="PTHR46796">
    <property type="entry name" value="HTH-TYPE TRANSCRIPTIONAL ACTIVATOR RHAS-RELATED"/>
    <property type="match status" value="1"/>
</dbReference>
<evidence type="ECO:0000313" key="6">
    <source>
        <dbReference type="Proteomes" id="UP000540506"/>
    </source>
</evidence>
<evidence type="ECO:0000256" key="2">
    <source>
        <dbReference type="ARBA" id="ARBA00023125"/>
    </source>
</evidence>
<sequence>MPTTVSTESLSPAERADFWHETVSRAFMPLQVELLERNPSVGVISSEQLGSVQISRVAAGPQSVSRNRRTIAMGGEGWVAVAMQHRGCARVSQDGRQITLGPGEFVVSESGRPFTKEFPDAFEFTAFRLPRAALHVHDADLKAATATVFAPGSGSADVVAAYLRQLASQAAQLDPYTGSRLADTAIDLLALLIQERSGTLTPAAPESAPAMLARIKDYALRHLGDPSLSPEQIAGAHHISVRYLHKLFQSEETTVARWIQRRRLEMCARDLSRRASASPTVSSVARRWGFVSPAHFSRVFRSAYGATPREWRARANGG</sequence>
<dbReference type="Pfam" id="PF12833">
    <property type="entry name" value="HTH_18"/>
    <property type="match status" value="1"/>
</dbReference>
<dbReference type="RefSeq" id="WP_184944818.1">
    <property type="nucleotide sequence ID" value="NZ_JACHJV010000002.1"/>
</dbReference>
<dbReference type="PRINTS" id="PR00032">
    <property type="entry name" value="HTHARAC"/>
</dbReference>
<proteinExistence type="predicted"/>
<name>A0A7W7VZR7_KITKI</name>
<feature type="domain" description="HTH araC/xylS-type" evidence="4">
    <location>
        <begin position="213"/>
        <end position="314"/>
    </location>
</feature>
<dbReference type="InterPro" id="IPR035418">
    <property type="entry name" value="AraC-bd_2"/>
</dbReference>
<dbReference type="Pfam" id="PF14525">
    <property type="entry name" value="AraC_binding_2"/>
    <property type="match status" value="1"/>
</dbReference>
<reference evidence="5 6" key="1">
    <citation type="submission" date="2020-08" db="EMBL/GenBank/DDBJ databases">
        <title>Sequencing the genomes of 1000 actinobacteria strains.</title>
        <authorList>
            <person name="Klenk H.-P."/>
        </authorList>
    </citation>
    <scope>NUCLEOTIDE SEQUENCE [LARGE SCALE GENOMIC DNA]</scope>
    <source>
        <strain evidence="5 6">DSM 41654</strain>
    </source>
</reference>
<organism evidence="5 6">
    <name type="scientific">Kitasatospora kifunensis</name>
    <name type="common">Streptomyces kifunensis</name>
    <dbReference type="NCBI Taxonomy" id="58351"/>
    <lineage>
        <taxon>Bacteria</taxon>
        <taxon>Bacillati</taxon>
        <taxon>Actinomycetota</taxon>
        <taxon>Actinomycetes</taxon>
        <taxon>Kitasatosporales</taxon>
        <taxon>Streptomycetaceae</taxon>
        <taxon>Kitasatospora</taxon>
    </lineage>
</organism>
<gene>
    <name evidence="5" type="ORF">FHR34_007070</name>
</gene>
<evidence type="ECO:0000313" key="5">
    <source>
        <dbReference type="EMBL" id="MBB4927975.1"/>
    </source>
</evidence>
<dbReference type="PANTHER" id="PTHR46796:SF6">
    <property type="entry name" value="ARAC SUBFAMILY"/>
    <property type="match status" value="1"/>
</dbReference>
<dbReference type="Proteomes" id="UP000540506">
    <property type="component" value="Unassembled WGS sequence"/>
</dbReference>
<dbReference type="PROSITE" id="PS01124">
    <property type="entry name" value="HTH_ARAC_FAMILY_2"/>
    <property type="match status" value="1"/>
</dbReference>
<comment type="caution">
    <text evidence="5">The sequence shown here is derived from an EMBL/GenBank/DDBJ whole genome shotgun (WGS) entry which is preliminary data.</text>
</comment>